<protein>
    <submittedName>
        <fullName evidence="2">PDZ domain-containing protein</fullName>
    </submittedName>
</protein>
<reference evidence="2 3" key="1">
    <citation type="journal article" date="2024" name="Chem. Sci.">
        <title>Discovery of a lagriamide polyketide by integrated genome mining, isotopic labeling, and untargeted metabolomics.</title>
        <authorList>
            <person name="Fergusson C.H."/>
            <person name="Saulog J."/>
            <person name="Paulo B.S."/>
            <person name="Wilson D.M."/>
            <person name="Liu D.Y."/>
            <person name="Morehouse N.J."/>
            <person name="Waterworth S."/>
            <person name="Barkei J."/>
            <person name="Gray C.A."/>
            <person name="Kwan J.C."/>
            <person name="Eustaquio A.S."/>
            <person name="Linington R.G."/>
        </authorList>
    </citation>
    <scope>NUCLEOTIDE SEQUENCE [LARGE SCALE GENOMIC DNA]</scope>
    <source>
        <strain evidence="2 3">RL17-338-BIF-B</strain>
    </source>
</reference>
<dbReference type="Gene3D" id="2.30.42.10">
    <property type="match status" value="1"/>
</dbReference>
<comment type="caution">
    <text evidence="2">The sequence shown here is derived from an EMBL/GenBank/DDBJ whole genome shotgun (WGS) entry which is preliminary data.</text>
</comment>
<dbReference type="PROSITE" id="PS50106">
    <property type="entry name" value="PDZ"/>
    <property type="match status" value="1"/>
</dbReference>
<evidence type="ECO:0000259" key="1">
    <source>
        <dbReference type="PROSITE" id="PS50106"/>
    </source>
</evidence>
<dbReference type="EMBL" id="JAOALG010000001">
    <property type="protein sequence ID" value="MEQ5841263.1"/>
    <property type="molecule type" value="Genomic_DNA"/>
</dbReference>
<dbReference type="SUPFAM" id="SSF50156">
    <property type="entry name" value="PDZ domain-like"/>
    <property type="match status" value="1"/>
</dbReference>
<dbReference type="SMART" id="SM00228">
    <property type="entry name" value="PDZ"/>
    <property type="match status" value="1"/>
</dbReference>
<dbReference type="Pfam" id="PF17820">
    <property type="entry name" value="PDZ_6"/>
    <property type="match status" value="1"/>
</dbReference>
<sequence length="404" mass="43594">MIFLVAMLCVAGWARAEDFQIGGEQQDETVVPLEIRPSLGLYVQAYVNGHGPYRFGIGMFGHTALTSAVVRDADLASEAKGLTMAGNSNRLAQNEQLVDGTLRLGDRSFSINGARIIPERNLSAYVPVQDYGGELGIELFRNKVVRIDLSHSQLVLSERSEMTPGPGAIEVELHQSAVGVDLDREPGLIVSLDGRRGMFRLEFGSEAVEFLENSTLGRDLFEKSVHPVSRVVWTPDGLVNGQSSTVDEIAIGGYLLGRGTISRSTDPLPSRLSRRSLPFDGVIGLRVLGRFDITIDNLAGKAWLEQRDRKSYSCQAKPSGAHRGITGLVPWLYNGQGIVSALVHGSPAEAAGIQPGDAIVSINDGTVLEYYQHLDATCLAPEPVKVEFHNASGDHTVVLTPAVL</sequence>
<dbReference type="Proteomes" id="UP001469089">
    <property type="component" value="Unassembled WGS sequence"/>
</dbReference>
<dbReference type="InterPro" id="IPR001478">
    <property type="entry name" value="PDZ"/>
</dbReference>
<name>A0ABV1LPR1_9BURK</name>
<dbReference type="InterPro" id="IPR036034">
    <property type="entry name" value="PDZ_sf"/>
</dbReference>
<keyword evidence="3" id="KW-1185">Reference proteome</keyword>
<dbReference type="RefSeq" id="WP_349543200.1">
    <property type="nucleotide sequence ID" value="NZ_JAOALG010000001.1"/>
</dbReference>
<gene>
    <name evidence="2" type="ORF">N0A02_17685</name>
</gene>
<proteinExistence type="predicted"/>
<feature type="domain" description="PDZ" evidence="1">
    <location>
        <begin position="338"/>
        <end position="376"/>
    </location>
</feature>
<organism evidence="2 3">
    <name type="scientific">Paraburkholderia acidicola</name>
    <dbReference type="NCBI Taxonomy" id="1912599"/>
    <lineage>
        <taxon>Bacteria</taxon>
        <taxon>Pseudomonadati</taxon>
        <taxon>Pseudomonadota</taxon>
        <taxon>Betaproteobacteria</taxon>
        <taxon>Burkholderiales</taxon>
        <taxon>Burkholderiaceae</taxon>
        <taxon>Paraburkholderia</taxon>
    </lineage>
</organism>
<accession>A0ABV1LPR1</accession>
<evidence type="ECO:0000313" key="3">
    <source>
        <dbReference type="Proteomes" id="UP001469089"/>
    </source>
</evidence>
<dbReference type="InterPro" id="IPR041489">
    <property type="entry name" value="PDZ_6"/>
</dbReference>
<evidence type="ECO:0000313" key="2">
    <source>
        <dbReference type="EMBL" id="MEQ5841263.1"/>
    </source>
</evidence>